<comment type="subcellular location">
    <subcellularLocation>
        <location evidence="1">Membrane</location>
        <topology evidence="1">Multi-pass membrane protein</topology>
    </subcellularLocation>
</comment>
<evidence type="ECO:0000256" key="3">
    <source>
        <dbReference type="ARBA" id="ARBA00022989"/>
    </source>
</evidence>
<keyword evidence="3 6" id="KW-1133">Transmembrane helix</keyword>
<dbReference type="AlphaFoldDB" id="A0A0D2HEA8"/>
<dbReference type="OrthoDB" id="196103at2759"/>
<feature type="region of interest" description="Disordered" evidence="5">
    <location>
        <begin position="499"/>
        <end position="519"/>
    </location>
</feature>
<feature type="transmembrane region" description="Helical" evidence="6">
    <location>
        <begin position="131"/>
        <end position="150"/>
    </location>
</feature>
<proteinExistence type="predicted"/>
<evidence type="ECO:0000313" key="8">
    <source>
        <dbReference type="Proteomes" id="UP000053617"/>
    </source>
</evidence>
<dbReference type="InterPro" id="IPR036259">
    <property type="entry name" value="MFS_trans_sf"/>
</dbReference>
<reference evidence="7 8" key="1">
    <citation type="submission" date="2015-01" db="EMBL/GenBank/DDBJ databases">
        <title>The Genome Sequence of Rhinocladiella mackenzie CBS 650.93.</title>
        <authorList>
            <consortium name="The Broad Institute Genomics Platform"/>
            <person name="Cuomo C."/>
            <person name="de Hoog S."/>
            <person name="Gorbushina A."/>
            <person name="Stielow B."/>
            <person name="Teixiera M."/>
            <person name="Abouelleil A."/>
            <person name="Chapman S.B."/>
            <person name="Priest M."/>
            <person name="Young S.K."/>
            <person name="Wortman J."/>
            <person name="Nusbaum C."/>
            <person name="Birren B."/>
        </authorList>
    </citation>
    <scope>NUCLEOTIDE SEQUENCE [LARGE SCALE GENOMIC DNA]</scope>
    <source>
        <strain evidence="7 8">CBS 650.93</strain>
    </source>
</reference>
<keyword evidence="8" id="KW-1185">Reference proteome</keyword>
<feature type="transmembrane region" description="Helical" evidence="6">
    <location>
        <begin position="321"/>
        <end position="338"/>
    </location>
</feature>
<sequence>MDLENKRLSLDVAAQEVPLTAKAEEAAKKLHKHEAEVTQYVRHSVVMPKSYKVFGLSIYPYSHPRVQACMLGFVLFMTVGMYNVIIFLGGAGQQTAYLADISNIALYTVFTVFCMIAPACLNYFGLRPTLFFGGLGYAAYAASLWCYNYTGNVPFVVFGGCWCGLSAAFLWTAEGAGITSFASEEKKGLYVSIFWSIYQVGVVIGAAIPVGQNWNTGVDNGSRVNSGTYIGLMILMLCGACLGLALYPWHKLVREDGSRVTLERQKTFIEELQASAQVIRRNWWIVFFAPMCWAVNFFVVYQNNQFNGVVFTVRGRALNTFLSGIVQVMAPWILHLFTDRLPMTRRKRAFWALVFVFLFINANWIGGYFAMVKTRSGLDEAQRMDVYDSGYGWWCFLFVMYGFTDTIYNCYAYWFIGALSNDPAELSVYAALYRLLNALCMVLAYTLDYRGYSKEFMFGSSWAFLTFGCVAVIPILKYWLKDTNMIETIETIENVTSIESKEESTPAKSPEVLETKDKE</sequence>
<dbReference type="GO" id="GO:0016020">
    <property type="term" value="C:membrane"/>
    <property type="evidence" value="ECO:0007669"/>
    <property type="project" value="UniProtKB-SubCell"/>
</dbReference>
<evidence type="ECO:0000256" key="4">
    <source>
        <dbReference type="ARBA" id="ARBA00023136"/>
    </source>
</evidence>
<accession>A0A0D2HEA8</accession>
<evidence type="ECO:0000256" key="6">
    <source>
        <dbReference type="SAM" id="Phobius"/>
    </source>
</evidence>
<dbReference type="Proteomes" id="UP000053617">
    <property type="component" value="Unassembled WGS sequence"/>
</dbReference>
<dbReference type="Pfam" id="PF05978">
    <property type="entry name" value="UNC-93"/>
    <property type="match status" value="1"/>
</dbReference>
<feature type="transmembrane region" description="Helical" evidence="6">
    <location>
        <begin position="426"/>
        <end position="447"/>
    </location>
</feature>
<keyword evidence="2 6" id="KW-0812">Transmembrane</keyword>
<dbReference type="InterPro" id="IPR010291">
    <property type="entry name" value="Ion_channel_UNC-93"/>
</dbReference>
<evidence type="ECO:0000256" key="5">
    <source>
        <dbReference type="SAM" id="MobiDB-lite"/>
    </source>
</evidence>
<dbReference type="PANTHER" id="PTHR23294">
    <property type="entry name" value="ET TRANSLATION PRODUCT-RELATED"/>
    <property type="match status" value="1"/>
</dbReference>
<dbReference type="HOGENOM" id="CLU_030884_1_2_1"/>
<name>A0A0D2HEA8_9EURO</name>
<feature type="transmembrane region" description="Helical" evidence="6">
    <location>
        <begin position="350"/>
        <end position="371"/>
    </location>
</feature>
<protein>
    <submittedName>
        <fullName evidence="7">Uncharacterized protein</fullName>
    </submittedName>
</protein>
<feature type="transmembrane region" description="Helical" evidence="6">
    <location>
        <begin position="68"/>
        <end position="92"/>
    </location>
</feature>
<dbReference type="EMBL" id="KN847476">
    <property type="protein sequence ID" value="KIX08908.1"/>
    <property type="molecule type" value="Genomic_DNA"/>
</dbReference>
<feature type="transmembrane region" description="Helical" evidence="6">
    <location>
        <begin position="156"/>
        <end position="176"/>
    </location>
</feature>
<gene>
    <name evidence="7" type="ORF">Z518_03565</name>
</gene>
<keyword evidence="4 6" id="KW-0472">Membrane</keyword>
<organism evidence="7 8">
    <name type="scientific">Rhinocladiella mackenziei CBS 650.93</name>
    <dbReference type="NCBI Taxonomy" id="1442369"/>
    <lineage>
        <taxon>Eukaryota</taxon>
        <taxon>Fungi</taxon>
        <taxon>Dikarya</taxon>
        <taxon>Ascomycota</taxon>
        <taxon>Pezizomycotina</taxon>
        <taxon>Eurotiomycetes</taxon>
        <taxon>Chaetothyriomycetidae</taxon>
        <taxon>Chaetothyriales</taxon>
        <taxon>Herpotrichiellaceae</taxon>
        <taxon>Rhinocladiella</taxon>
    </lineage>
</organism>
<feature type="transmembrane region" description="Helical" evidence="6">
    <location>
        <begin position="188"/>
        <end position="208"/>
    </location>
</feature>
<evidence type="ECO:0000256" key="2">
    <source>
        <dbReference type="ARBA" id="ARBA00022692"/>
    </source>
</evidence>
<feature type="transmembrane region" description="Helical" evidence="6">
    <location>
        <begin position="228"/>
        <end position="249"/>
    </location>
</feature>
<dbReference type="SUPFAM" id="SSF103473">
    <property type="entry name" value="MFS general substrate transporter"/>
    <property type="match status" value="1"/>
</dbReference>
<dbReference type="PANTHER" id="PTHR23294:SF59">
    <property type="entry name" value="UNC93-LIKE PROTEIN C922.05C"/>
    <property type="match status" value="1"/>
</dbReference>
<evidence type="ECO:0000256" key="1">
    <source>
        <dbReference type="ARBA" id="ARBA00004141"/>
    </source>
</evidence>
<feature type="transmembrane region" description="Helical" evidence="6">
    <location>
        <begin position="283"/>
        <end position="301"/>
    </location>
</feature>
<dbReference type="Gene3D" id="1.20.1250.20">
    <property type="entry name" value="MFS general substrate transporter like domains"/>
    <property type="match status" value="1"/>
</dbReference>
<dbReference type="GeneID" id="25291636"/>
<evidence type="ECO:0000313" key="7">
    <source>
        <dbReference type="EMBL" id="KIX08908.1"/>
    </source>
</evidence>
<feature type="transmembrane region" description="Helical" evidence="6">
    <location>
        <begin position="104"/>
        <end position="124"/>
    </location>
</feature>
<feature type="transmembrane region" description="Helical" evidence="6">
    <location>
        <begin position="459"/>
        <end position="480"/>
    </location>
</feature>
<dbReference type="RefSeq" id="XP_013276044.1">
    <property type="nucleotide sequence ID" value="XM_013420590.1"/>
</dbReference>
<feature type="transmembrane region" description="Helical" evidence="6">
    <location>
        <begin position="391"/>
        <end position="414"/>
    </location>
</feature>
<dbReference type="VEuPathDB" id="FungiDB:Z518_03565"/>
<dbReference type="InterPro" id="IPR051617">
    <property type="entry name" value="UNC-93-like_regulator"/>
</dbReference>